<dbReference type="Proteomes" id="UP001500427">
    <property type="component" value="Unassembled WGS sequence"/>
</dbReference>
<keyword evidence="3" id="KW-1185">Reference proteome</keyword>
<dbReference type="InterPro" id="IPR029058">
    <property type="entry name" value="AB_hydrolase_fold"/>
</dbReference>
<dbReference type="SUPFAM" id="SSF53474">
    <property type="entry name" value="alpha/beta-Hydrolases"/>
    <property type="match status" value="1"/>
</dbReference>
<name>A0ABP9J3X3_9MICO</name>
<dbReference type="InterPro" id="IPR051049">
    <property type="entry name" value="Dienelactone_hydrolase-like"/>
</dbReference>
<evidence type="ECO:0000259" key="1">
    <source>
        <dbReference type="Pfam" id="PF01738"/>
    </source>
</evidence>
<evidence type="ECO:0000313" key="2">
    <source>
        <dbReference type="EMBL" id="GAA5019900.1"/>
    </source>
</evidence>
<dbReference type="PANTHER" id="PTHR46623">
    <property type="entry name" value="CARBOXYMETHYLENEBUTENOLIDASE-RELATED"/>
    <property type="match status" value="1"/>
</dbReference>
<organism evidence="2 3">
    <name type="scientific">Terrabacter aeriphilus</name>
    <dbReference type="NCBI Taxonomy" id="515662"/>
    <lineage>
        <taxon>Bacteria</taxon>
        <taxon>Bacillati</taxon>
        <taxon>Actinomycetota</taxon>
        <taxon>Actinomycetes</taxon>
        <taxon>Micrococcales</taxon>
        <taxon>Intrasporangiaceae</taxon>
        <taxon>Terrabacter</taxon>
    </lineage>
</organism>
<dbReference type="Gene3D" id="3.40.50.1820">
    <property type="entry name" value="alpha/beta hydrolase"/>
    <property type="match status" value="1"/>
</dbReference>
<gene>
    <name evidence="2" type="ORF">GCM10023258_07980</name>
</gene>
<proteinExistence type="predicted"/>
<accession>A0ABP9J3X3</accession>
<evidence type="ECO:0000313" key="3">
    <source>
        <dbReference type="Proteomes" id="UP001500427"/>
    </source>
</evidence>
<dbReference type="PANTHER" id="PTHR46623:SF6">
    <property type="entry name" value="ALPHA_BETA-HYDROLASES SUPERFAMILY PROTEIN"/>
    <property type="match status" value="1"/>
</dbReference>
<comment type="caution">
    <text evidence="2">The sequence shown here is derived from an EMBL/GenBank/DDBJ whole genome shotgun (WGS) entry which is preliminary data.</text>
</comment>
<dbReference type="RefSeq" id="WP_345506140.1">
    <property type="nucleotide sequence ID" value="NZ_BAABIW010000006.1"/>
</dbReference>
<feature type="domain" description="Dienelactone hydrolase" evidence="1">
    <location>
        <begin position="13"/>
        <end position="243"/>
    </location>
</feature>
<dbReference type="InterPro" id="IPR002925">
    <property type="entry name" value="Dienelactn_hydro"/>
</dbReference>
<dbReference type="EMBL" id="BAABIW010000006">
    <property type="protein sequence ID" value="GAA5019900.1"/>
    <property type="molecule type" value="Genomic_DNA"/>
</dbReference>
<reference evidence="3" key="1">
    <citation type="journal article" date="2019" name="Int. J. Syst. Evol. Microbiol.">
        <title>The Global Catalogue of Microorganisms (GCM) 10K type strain sequencing project: providing services to taxonomists for standard genome sequencing and annotation.</title>
        <authorList>
            <consortium name="The Broad Institute Genomics Platform"/>
            <consortium name="The Broad Institute Genome Sequencing Center for Infectious Disease"/>
            <person name="Wu L."/>
            <person name="Ma J."/>
        </authorList>
    </citation>
    <scope>NUCLEOTIDE SEQUENCE [LARGE SCALE GENOMIC DNA]</scope>
    <source>
        <strain evidence="3">JCM 17687</strain>
    </source>
</reference>
<sequence>MGRMIDVPEHDLTAYRADPPGEPRGAVVVIQEIWGLVDHVKDVADRFAAQGYLAVAPDLLGHVGLTPEVGARIFELMASASEEDRLAAQPQLREATTPARQPEFAAWAVPALRAVVDGVVDEPGVRGRVGVVGFCFGGTYAFALAAADPRLRAALPFYGSFPESADPATIACPVLAFYGEDDHGITDAVPDLESRMERAGVDFSARVYHGVGHAFFNDTSPVRYNAVVAADAWERTLAFLDAHLGS</sequence>
<protein>
    <recommendedName>
        <fullName evidence="1">Dienelactone hydrolase domain-containing protein</fullName>
    </recommendedName>
</protein>
<dbReference type="Pfam" id="PF01738">
    <property type="entry name" value="DLH"/>
    <property type="match status" value="1"/>
</dbReference>